<proteinExistence type="predicted"/>
<accession>A0A0K2TMU9</accession>
<dbReference type="AlphaFoldDB" id="A0A0K2TMU9"/>
<name>A0A0K2TMU9_LEPSM</name>
<evidence type="ECO:0000256" key="1">
    <source>
        <dbReference type="SAM" id="MobiDB-lite"/>
    </source>
</evidence>
<feature type="region of interest" description="Disordered" evidence="1">
    <location>
        <begin position="1"/>
        <end position="28"/>
    </location>
</feature>
<reference evidence="2" key="1">
    <citation type="submission" date="2014-05" db="EMBL/GenBank/DDBJ databases">
        <authorList>
            <person name="Chronopoulou M."/>
        </authorList>
    </citation>
    <scope>NUCLEOTIDE SEQUENCE</scope>
    <source>
        <tissue evidence="2">Whole organism</tissue>
    </source>
</reference>
<evidence type="ECO:0000313" key="2">
    <source>
        <dbReference type="EMBL" id="CDW26922.1"/>
    </source>
</evidence>
<dbReference type="EMBL" id="HACA01009561">
    <property type="protein sequence ID" value="CDW26922.1"/>
    <property type="molecule type" value="Transcribed_RNA"/>
</dbReference>
<organism evidence="2">
    <name type="scientific">Lepeophtheirus salmonis</name>
    <name type="common">Salmon louse</name>
    <name type="synonym">Caligus salmonis</name>
    <dbReference type="NCBI Taxonomy" id="72036"/>
    <lineage>
        <taxon>Eukaryota</taxon>
        <taxon>Metazoa</taxon>
        <taxon>Ecdysozoa</taxon>
        <taxon>Arthropoda</taxon>
        <taxon>Crustacea</taxon>
        <taxon>Multicrustacea</taxon>
        <taxon>Hexanauplia</taxon>
        <taxon>Copepoda</taxon>
        <taxon>Siphonostomatoida</taxon>
        <taxon>Caligidae</taxon>
        <taxon>Lepeophtheirus</taxon>
    </lineage>
</organism>
<protein>
    <submittedName>
        <fullName evidence="2">Uncharacterized protein</fullName>
    </submittedName>
</protein>
<sequence>MSGSGGHNLKRDTKFSLSLDKNLKEDPP</sequence>